<dbReference type="InterPro" id="IPR001150">
    <property type="entry name" value="Gly_radical"/>
</dbReference>
<dbReference type="PANTHER" id="PTHR43641:SF2">
    <property type="entry name" value="DEHYDRATASE YBIW-RELATED"/>
    <property type="match status" value="1"/>
</dbReference>
<evidence type="ECO:0000256" key="3">
    <source>
        <dbReference type="PROSITE-ProRule" id="PRU00493"/>
    </source>
</evidence>
<sequence>MDIRTILENEEITRLARKRFQEERAIDHLEGWFLAKEIARACDEKFKEDPDCIRIAKTQVEIMKKIPLWISDYNVFAGTQDDSFARSYALINPAFTVDSFSGYCDPTAVFGDIDPVGDITEERIHDLKEYNNHTAYANALQKAYEIAGDSTSEAVFFIEQVTGHLIPDVRPFLKGGTKLLKGQILQNAAKTDDPDKKNYYEAMRISLDAVEVLADRYAALAHEKAAQATGSSRQLFCLMEETLRKVPKNGAGNLYEAIQSFLLIWQTMCLEQTPNPFAFSVGNADRIFEPYRAAGNTDRATAASLFKHLLVFFNVADRSWAISQNLIIGGKGNDGRDMTNETSYALLDAYYDMNLPQPILSVKIHKNTPKRLYEELGRFFFTPGCLTPSLFNDDAMFEILRNNGVADEDLEDYSVAGCQEPLIMGKDNGNTTNSWLNMPKVLELILNDGKSSITGKKLGKSYEENGCQNAQEIVENIRELFYHNLESVVDQMTASANAASEAVAIQQVPFLSSMMGGIETGIDTRDTKRQGTKYNGSGCLIHGLTVMADSFAAIDTLLEERPQDAKRLLSALADNFQHDEELRQYLLMCPKFGNNIDKVDKEAAKLASRVSDLVASRKNYLGNPFRCDYATPSTHLLYGYWVGATPDGRKAREMLNYGIDPLYGEANSGLGLRILSSMKLPHGKMNGGEASSFGVNPSHFRSSTYEEKGVEFANKIVAPLFYNPKTEEISPFYLYVNVTTPEMLRKVLANPGKYAPGGVYIVRIHGTFVNFLDLSPAIQEDIIKRLDPGSAYLE</sequence>
<feature type="domain" description="PFL" evidence="5">
    <location>
        <begin position="10"/>
        <end position="650"/>
    </location>
</feature>
<keyword evidence="6" id="KW-0670">Pyruvate</keyword>
<evidence type="ECO:0000313" key="7">
    <source>
        <dbReference type="Proteomes" id="UP001314681"/>
    </source>
</evidence>
<evidence type="ECO:0000256" key="1">
    <source>
        <dbReference type="ARBA" id="ARBA00022818"/>
    </source>
</evidence>
<feature type="domain" description="Glycine radical" evidence="4">
    <location>
        <begin position="657"/>
        <end position="791"/>
    </location>
</feature>
<evidence type="ECO:0000313" key="6">
    <source>
        <dbReference type="EMBL" id="MBU9725432.1"/>
    </source>
</evidence>
<dbReference type="PANTHER" id="PTHR43641">
    <property type="entry name" value="FORMATE ACETYLTRANSFERASE 3-RELATED"/>
    <property type="match status" value="1"/>
</dbReference>
<organism evidence="6 7">
    <name type="scientific">Diplocloster modestus</name>
    <dbReference type="NCBI Taxonomy" id="2850322"/>
    <lineage>
        <taxon>Bacteria</taxon>
        <taxon>Bacillati</taxon>
        <taxon>Bacillota</taxon>
        <taxon>Clostridia</taxon>
        <taxon>Lachnospirales</taxon>
        <taxon>Lachnospiraceae</taxon>
        <taxon>Diplocloster</taxon>
    </lineage>
</organism>
<dbReference type="Pfam" id="PF02901">
    <property type="entry name" value="PFL-like"/>
    <property type="match status" value="1"/>
</dbReference>
<dbReference type="Gene3D" id="3.20.70.20">
    <property type="match status" value="1"/>
</dbReference>
<dbReference type="SUPFAM" id="SSF51998">
    <property type="entry name" value="PFL-like glycyl radical enzymes"/>
    <property type="match status" value="1"/>
</dbReference>
<comment type="caution">
    <text evidence="3">Lacks conserved residue(s) required for the propagation of feature annotation.</text>
</comment>
<proteinExistence type="predicted"/>
<evidence type="ECO:0000256" key="2">
    <source>
        <dbReference type="ARBA" id="ARBA00023239"/>
    </source>
</evidence>
<dbReference type="GO" id="GO:0016829">
    <property type="term" value="F:lyase activity"/>
    <property type="evidence" value="ECO:0007669"/>
    <property type="project" value="UniProtKB-KW"/>
</dbReference>
<gene>
    <name evidence="6" type="ORF">KTH90_05320</name>
</gene>
<dbReference type="PROSITE" id="PS51554">
    <property type="entry name" value="PFL"/>
    <property type="match status" value="1"/>
</dbReference>
<name>A0ABS6K4K1_9FIRM</name>
<dbReference type="PROSITE" id="PS51149">
    <property type="entry name" value="GLY_RADICAL_2"/>
    <property type="match status" value="1"/>
</dbReference>
<dbReference type="Proteomes" id="UP001314681">
    <property type="component" value="Unassembled WGS sequence"/>
</dbReference>
<evidence type="ECO:0000259" key="5">
    <source>
        <dbReference type="PROSITE" id="PS51554"/>
    </source>
</evidence>
<reference evidence="6 7" key="1">
    <citation type="submission" date="2021-06" db="EMBL/GenBank/DDBJ databases">
        <title>Description of novel taxa of the family Lachnospiraceae.</title>
        <authorList>
            <person name="Chaplin A.V."/>
            <person name="Sokolova S.R."/>
            <person name="Pikina A.P."/>
            <person name="Korzhanova M."/>
            <person name="Belova V."/>
            <person name="Korostin D."/>
            <person name="Efimov B.A."/>
        </authorList>
    </citation>
    <scope>NUCLEOTIDE SEQUENCE [LARGE SCALE GENOMIC DNA]</scope>
    <source>
        <strain evidence="6 7">ASD4241</strain>
    </source>
</reference>
<dbReference type="EMBL" id="JAHQCX010000003">
    <property type="protein sequence ID" value="MBU9725432.1"/>
    <property type="molecule type" value="Genomic_DNA"/>
</dbReference>
<protein>
    <submittedName>
        <fullName evidence="6">Pyruvate formate lyase family protein</fullName>
    </submittedName>
</protein>
<comment type="caution">
    <text evidence="6">The sequence shown here is derived from an EMBL/GenBank/DDBJ whole genome shotgun (WGS) entry which is preliminary data.</text>
</comment>
<keyword evidence="2 6" id="KW-0456">Lyase</keyword>
<accession>A0ABS6K4K1</accession>
<evidence type="ECO:0000259" key="4">
    <source>
        <dbReference type="PROSITE" id="PS51149"/>
    </source>
</evidence>
<dbReference type="InterPro" id="IPR004184">
    <property type="entry name" value="PFL_dom"/>
</dbReference>
<keyword evidence="1" id="KW-0556">Organic radical</keyword>
<dbReference type="InterPro" id="IPR051215">
    <property type="entry name" value="GRE"/>
</dbReference>
<keyword evidence="7" id="KW-1185">Reference proteome</keyword>